<feature type="region of interest" description="Disordered" evidence="1">
    <location>
        <begin position="1"/>
        <end position="141"/>
    </location>
</feature>
<feature type="compositionally biased region" description="Basic and acidic residues" evidence="1">
    <location>
        <begin position="1074"/>
        <end position="1098"/>
    </location>
</feature>
<dbReference type="EMBL" id="RZGK01000011">
    <property type="protein sequence ID" value="KAF9695509.1"/>
    <property type="molecule type" value="Genomic_DNA"/>
</dbReference>
<feature type="compositionally biased region" description="Polar residues" evidence="1">
    <location>
        <begin position="1162"/>
        <end position="1173"/>
    </location>
</feature>
<feature type="compositionally biased region" description="Low complexity" evidence="1">
    <location>
        <begin position="885"/>
        <end position="906"/>
    </location>
</feature>
<feature type="compositionally biased region" description="Low complexity" evidence="1">
    <location>
        <begin position="282"/>
        <end position="295"/>
    </location>
</feature>
<feature type="region of interest" description="Disordered" evidence="1">
    <location>
        <begin position="338"/>
        <end position="466"/>
    </location>
</feature>
<reference evidence="2" key="2">
    <citation type="submission" date="2020-09" db="EMBL/GenBank/DDBJ databases">
        <title>Reference genome assembly for Australian Ascochyta lentis isolate Al4.</title>
        <authorList>
            <person name="Lee R.C."/>
            <person name="Farfan-Caceres L.M."/>
            <person name="Debler J.W."/>
            <person name="Williams A.H."/>
            <person name="Henares B.M."/>
        </authorList>
    </citation>
    <scope>NUCLEOTIDE SEQUENCE</scope>
    <source>
        <strain evidence="2">Al4</strain>
    </source>
</reference>
<feature type="compositionally biased region" description="Basic and acidic residues" evidence="1">
    <location>
        <begin position="1"/>
        <end position="28"/>
    </location>
</feature>
<feature type="compositionally biased region" description="Polar residues" evidence="1">
    <location>
        <begin position="662"/>
        <end position="672"/>
    </location>
</feature>
<feature type="compositionally biased region" description="Polar residues" evidence="1">
    <location>
        <begin position="524"/>
        <end position="540"/>
    </location>
</feature>
<feature type="region of interest" description="Disordered" evidence="1">
    <location>
        <begin position="1274"/>
        <end position="1302"/>
    </location>
</feature>
<feature type="compositionally biased region" description="Low complexity" evidence="1">
    <location>
        <begin position="585"/>
        <end position="601"/>
    </location>
</feature>
<feature type="compositionally biased region" description="Basic and acidic residues" evidence="1">
    <location>
        <begin position="115"/>
        <end position="128"/>
    </location>
</feature>
<feature type="compositionally biased region" description="Gly residues" evidence="1">
    <location>
        <begin position="930"/>
        <end position="942"/>
    </location>
</feature>
<feature type="region of interest" description="Disordered" evidence="1">
    <location>
        <begin position="272"/>
        <end position="325"/>
    </location>
</feature>
<feature type="compositionally biased region" description="Polar residues" evidence="1">
    <location>
        <begin position="826"/>
        <end position="837"/>
    </location>
</feature>
<feature type="compositionally biased region" description="Low complexity" evidence="1">
    <location>
        <begin position="29"/>
        <end position="51"/>
    </location>
</feature>
<feature type="region of interest" description="Disordered" evidence="1">
    <location>
        <begin position="147"/>
        <end position="166"/>
    </location>
</feature>
<feature type="region of interest" description="Disordered" evidence="1">
    <location>
        <begin position="571"/>
        <end position="737"/>
    </location>
</feature>
<accession>A0A8H7J053</accession>
<name>A0A8H7J053_9PLEO</name>
<feature type="compositionally biased region" description="Gly residues" evidence="1">
    <location>
        <begin position="1377"/>
        <end position="1386"/>
    </location>
</feature>
<proteinExistence type="predicted"/>
<feature type="compositionally biased region" description="Polar residues" evidence="1">
    <location>
        <begin position="1213"/>
        <end position="1236"/>
    </location>
</feature>
<keyword evidence="3" id="KW-1185">Reference proteome</keyword>
<feature type="compositionally biased region" description="Polar residues" evidence="1">
    <location>
        <begin position="179"/>
        <end position="190"/>
    </location>
</feature>
<feature type="region of interest" description="Disordered" evidence="1">
    <location>
        <begin position="179"/>
        <end position="258"/>
    </location>
</feature>
<feature type="region of interest" description="Disordered" evidence="1">
    <location>
        <begin position="479"/>
        <end position="552"/>
    </location>
</feature>
<evidence type="ECO:0000313" key="3">
    <source>
        <dbReference type="Proteomes" id="UP000651452"/>
    </source>
</evidence>
<dbReference type="OrthoDB" id="2590867at2759"/>
<feature type="compositionally biased region" description="Polar residues" evidence="1">
    <location>
        <begin position="1402"/>
        <end position="1415"/>
    </location>
</feature>
<feature type="compositionally biased region" description="Polar residues" evidence="1">
    <location>
        <begin position="907"/>
        <end position="919"/>
    </location>
</feature>
<feature type="compositionally biased region" description="Low complexity" evidence="1">
    <location>
        <begin position="426"/>
        <end position="437"/>
    </location>
</feature>
<feature type="compositionally biased region" description="Low complexity" evidence="1">
    <location>
        <begin position="642"/>
        <end position="659"/>
    </location>
</feature>
<feature type="region of interest" description="Disordered" evidence="1">
    <location>
        <begin position="1139"/>
        <end position="1173"/>
    </location>
</feature>
<feature type="region of interest" description="Disordered" evidence="1">
    <location>
        <begin position="1376"/>
        <end position="1425"/>
    </location>
</feature>
<feature type="compositionally biased region" description="Polar residues" evidence="1">
    <location>
        <begin position="52"/>
        <end position="78"/>
    </location>
</feature>
<feature type="compositionally biased region" description="Polar residues" evidence="1">
    <location>
        <begin position="448"/>
        <end position="459"/>
    </location>
</feature>
<feature type="compositionally biased region" description="Low complexity" evidence="1">
    <location>
        <begin position="201"/>
        <end position="218"/>
    </location>
</feature>
<gene>
    <name evidence="2" type="ORF">EKO04_006348</name>
</gene>
<dbReference type="Proteomes" id="UP000651452">
    <property type="component" value="Unassembled WGS sequence"/>
</dbReference>
<feature type="compositionally biased region" description="Polar residues" evidence="1">
    <location>
        <begin position="129"/>
        <end position="141"/>
    </location>
</feature>
<feature type="region of interest" description="Disordered" evidence="1">
    <location>
        <begin position="760"/>
        <end position="1044"/>
    </location>
</feature>
<sequence>MEKIKSLLHPHGSDKDRETAGHVTHDHQGTTGTAAQSSTATTGSTSTHQTTPIYNQMTGQGNPSSTTGETPRFSNTPNVGAGTGTGIGTGTSTGLGEDRHAGHVGTDGPIGGARDSTHLGDSSRHSDNRPQVSSGAYNGNSEASIKSGVIGFSPGSGGQGHAAMPTNNAAEDRLDRNQIVGQGNTGTNAGSGLRSETIHEQPSTLPVSSSTSSTQQPHDSSRTTDTDRSFPLAGGVTSGHHDHSSTTHGTHGTHGLTTNERELGTKERELAGNDHHGREGLAGAAAAAAGTAAATHGHSSRGPDSPVGTFSDRVGSPTGHSHMTSSVAEHNIHPDSLHAAGARPLNESSTPGHGPPHETPHINTGTLLDYEGAFGSDPHTQHTGLLSYRPQAQRTGTSPHIPGEFPGATPPANERSTPILGGAGTTSGTTGAGPSTSHDLRHPGSLNDPPSRSAESSSGHHLGRDAAMAGGVGAAGLGAATHHRHEAPASGSGNLYDEKNPYSSKALDPRVTGGESRLNEQRFDPSTTSTSRSQPISGSSAPVPPPKAEERQHHYGRDAAIGGGALGAGALAGSALSGDRHHEPSTQQTSSLPTTQHTTSTANPTSFGTTGAPAPRYENTTSTSHQSPSTSTGPQHHYGRDAGLAGAGAATAGGLAYAGSRDQPSGQRTVGSTAEDPASKTVGPHSSNIANILDPRVQPDPAKQKDHTTTGPHQSDTFNRADPKVDEKAGQHHYGRDAAVAGGAGAAGYGAYEAAKAYGDHRSTQPGASMQEQRYDPTASGARAPNPIPATSEYNYHNPDVAALASATGAGAPGHHGSQHGQTQQPYTTAQMAQQAQGYKAPEITDNDLGPRDHSSRNAALGAGAGLAGTAAAGHAVSHHRDTTHTPGSSTQPGSSSLPQPTGSLTQGQQYPHNTNPAQSHDKRDAALLGGAGAAAGAGAGYAYGQRTQPQFDPKEQERLDKETAKHQHELEKKHDKEVHKLEKEHEKDLKKHEKEAAHHDDSEKKGGLLGFLHRDKSKKETSPETSPRRTEDHHYGRDTAVAGGVGAGAAGLAEHEREDQFGHGSGYKGKNLLHKDPPVGHPAREALESGHANDRVGTDGPIGEIGRTGEHHYGRDAALGGGALGAGALGAHELHDRRTEPGTLSSTSGVPGARESVVPGQHSSGLTGNQTSILPDRTAEHHYGRDAALGGGALGAGALGAHELHGRRTEPGTLSSTTSGVPGQHSSGLTANQTSTLPDRTAEHHYGRDAALGGGALGAGGLAAHELHDRRTDPTFTTVGHTGTGLAGSQQATVPGNTTSGSVLGNREQHTPAHHAFTGGKREHIGVDGPIGDPNMISGDRQTQKGVYGAHPVSDLGQDRTVIEPRTGLPMNVGRYGDGAGGTDGGPAAHHHHGSVPGQVQPGTADTQHASTNWEDVAKKNTIY</sequence>
<evidence type="ECO:0000313" key="2">
    <source>
        <dbReference type="EMBL" id="KAF9695509.1"/>
    </source>
</evidence>
<feature type="region of interest" description="Disordered" evidence="1">
    <location>
        <begin position="1208"/>
        <end position="1236"/>
    </location>
</feature>
<feature type="compositionally biased region" description="Basic and acidic residues" evidence="1">
    <location>
        <begin position="219"/>
        <end position="228"/>
    </location>
</feature>
<feature type="compositionally biased region" description="Low complexity" evidence="1">
    <location>
        <begin position="246"/>
        <end position="258"/>
    </location>
</feature>
<feature type="compositionally biased region" description="Gly residues" evidence="1">
    <location>
        <begin position="81"/>
        <end position="93"/>
    </location>
</feature>
<evidence type="ECO:0000256" key="1">
    <source>
        <dbReference type="SAM" id="MobiDB-lite"/>
    </source>
</evidence>
<feature type="region of interest" description="Disordered" evidence="1">
    <location>
        <begin position="1061"/>
        <end position="1119"/>
    </location>
</feature>
<feature type="compositionally biased region" description="Basic and acidic residues" evidence="1">
    <location>
        <begin position="953"/>
        <end position="1038"/>
    </location>
</feature>
<feature type="compositionally biased region" description="Low complexity" evidence="1">
    <location>
        <begin position="620"/>
        <end position="632"/>
    </location>
</feature>
<feature type="compositionally biased region" description="Polar residues" evidence="1">
    <location>
        <begin position="1275"/>
        <end position="1302"/>
    </location>
</feature>
<feature type="compositionally biased region" description="Low complexity" evidence="1">
    <location>
        <begin position="802"/>
        <end position="825"/>
    </location>
</feature>
<feature type="compositionally biased region" description="Polar residues" evidence="1">
    <location>
        <begin position="709"/>
        <end position="718"/>
    </location>
</feature>
<comment type="caution">
    <text evidence="2">The sequence shown here is derived from an EMBL/GenBank/DDBJ whole genome shotgun (WGS) entry which is preliminary data.</text>
</comment>
<organism evidence="2 3">
    <name type="scientific">Ascochyta lentis</name>
    <dbReference type="NCBI Taxonomy" id="205686"/>
    <lineage>
        <taxon>Eukaryota</taxon>
        <taxon>Fungi</taxon>
        <taxon>Dikarya</taxon>
        <taxon>Ascomycota</taxon>
        <taxon>Pezizomycotina</taxon>
        <taxon>Dothideomycetes</taxon>
        <taxon>Pleosporomycetidae</taxon>
        <taxon>Pleosporales</taxon>
        <taxon>Pleosporineae</taxon>
        <taxon>Didymellaceae</taxon>
        <taxon>Ascochyta</taxon>
    </lineage>
</organism>
<reference evidence="2" key="1">
    <citation type="submission" date="2018-12" db="EMBL/GenBank/DDBJ databases">
        <authorList>
            <person name="Syme R.A."/>
            <person name="Farfan-Caceres L."/>
            <person name="Lichtenzveig J."/>
        </authorList>
    </citation>
    <scope>NUCLEOTIDE SEQUENCE</scope>
    <source>
        <strain evidence="2">Al4</strain>
    </source>
</reference>
<feature type="compositionally biased region" description="Basic and acidic residues" evidence="1">
    <location>
        <begin position="719"/>
        <end position="736"/>
    </location>
</feature>
<protein>
    <submittedName>
        <fullName evidence="2">Uncharacterized protein</fullName>
    </submittedName>
</protein>